<gene>
    <name evidence="18" type="ORF">C0Q70_12800</name>
</gene>
<proteinExistence type="inferred from homology"/>
<dbReference type="GO" id="GO:0008270">
    <property type="term" value="F:zinc ion binding"/>
    <property type="evidence" value="ECO:0007669"/>
    <property type="project" value="UniProtKB-KW"/>
</dbReference>
<dbReference type="InterPro" id="IPR029703">
    <property type="entry name" value="POL2"/>
</dbReference>
<evidence type="ECO:0000313" key="19">
    <source>
        <dbReference type="Proteomes" id="UP000245119"/>
    </source>
</evidence>
<dbReference type="Pfam" id="PF03104">
    <property type="entry name" value="DNA_pol_B_exo1"/>
    <property type="match status" value="1"/>
</dbReference>
<dbReference type="InterPro" id="IPR042087">
    <property type="entry name" value="DNA_pol_B_thumb"/>
</dbReference>
<accession>A0A2T7P2L8</accession>
<comment type="catalytic activity">
    <reaction evidence="15">
        <text>DNA(n) + a 2'-deoxyribonucleoside 5'-triphosphate = DNA(n+1) + diphosphate</text>
        <dbReference type="Rhea" id="RHEA:22508"/>
        <dbReference type="Rhea" id="RHEA-COMP:17339"/>
        <dbReference type="Rhea" id="RHEA-COMP:17340"/>
        <dbReference type="ChEBI" id="CHEBI:33019"/>
        <dbReference type="ChEBI" id="CHEBI:61560"/>
        <dbReference type="ChEBI" id="CHEBI:173112"/>
        <dbReference type="EC" id="2.7.7.7"/>
    </reaction>
</comment>
<dbReference type="SUPFAM" id="SSF56672">
    <property type="entry name" value="DNA/RNA polymerases"/>
    <property type="match status" value="1"/>
</dbReference>
<comment type="caution">
    <text evidence="18">The sequence shown here is derived from an EMBL/GenBank/DDBJ whole genome shotgun (WGS) entry which is preliminary data.</text>
</comment>
<dbReference type="GO" id="GO:0006287">
    <property type="term" value="P:base-excision repair, gap-filling"/>
    <property type="evidence" value="ECO:0007669"/>
    <property type="project" value="TreeGrafter"/>
</dbReference>
<keyword evidence="6 15" id="KW-0235">DNA replication</keyword>
<dbReference type="GO" id="GO:0006272">
    <property type="term" value="P:leading strand elongation"/>
    <property type="evidence" value="ECO:0007669"/>
    <property type="project" value="TreeGrafter"/>
</dbReference>
<feature type="compositionally biased region" description="Acidic residues" evidence="16">
    <location>
        <begin position="1620"/>
        <end position="1643"/>
    </location>
</feature>
<evidence type="ECO:0000256" key="3">
    <source>
        <dbReference type="ARBA" id="ARBA00022485"/>
    </source>
</evidence>
<dbReference type="InterPro" id="IPR006172">
    <property type="entry name" value="DNA-dir_DNA_pol_B"/>
</dbReference>
<dbReference type="SMART" id="SM01159">
    <property type="entry name" value="DUF1744"/>
    <property type="match status" value="1"/>
</dbReference>
<dbReference type="CDD" id="cd05535">
    <property type="entry name" value="POLBc_epsilon"/>
    <property type="match status" value="1"/>
</dbReference>
<keyword evidence="10 15" id="KW-0239">DNA-directed DNA polymerase</keyword>
<dbReference type="SUPFAM" id="SSF53098">
    <property type="entry name" value="Ribonuclease H-like"/>
    <property type="match status" value="1"/>
</dbReference>
<evidence type="ECO:0000256" key="4">
    <source>
        <dbReference type="ARBA" id="ARBA00022679"/>
    </source>
</evidence>
<sequence length="1957" mass="225253">MSKRIADQMENIIDIREYDVPYHVRVSIDLKIFVGHWYSVWGRGLASPEIKRREDLVSWPEPVVLAFDIETTKLPLKFPDAQTDQIMMISYMIDGQGFLICNREIISQDVEDFEYTPRPEFEGPFKVYSVPDEAALINKFFEHIQEVKPHIFVTYNGDFFDWPFVETRAAIHGLDMMREIGFQRDSQGEYKSRAASHLDCFRWVKRDSYLPMGSQNLKAVAKAKLRYDPVELDPEEMCRMACEEPQVLANYSVSDAVATYYLYMKYVHPFIFALCTIIPMEPDEVLRKGSGTLCEALLMVQAYHANIIFPNKQESVLNKLTDDGHMLDSETYVGGHVEALESGVFRADIPCRFRMVPQAFQMLIDSVKRTIKHAIEEEEKVPLEQVSNFEEVCNDIVEKLSMLRDCPNRLENPIIYHLDVGAMYPNIILTNRLQPPAIVDEETCAACDFNKPGSRCQRRMPWMWRGEFMPATRNEYHRIQQQLENEKFPPEFPGGPQRAFHQLPREEQATIEKKRLAEYCRKAYKKVHSTRMEQRVATICQRENSFYVDTVRAFRDRRYEFKGLTKVWKNKLTEAEEQNDASEIKRANGLLVLYDSLQLAHKCILNSFYGYVMRKGARWYSMEMAGIVCYTGANIITRAREIVEQIGRPLELDTDGIWCVLPATFPENYIFKTINPKKPKITISYPGAMLNMMVKDHFTNDQYQELSSADSLTYSVRSENSIFFEVDGPYLAMILPASKEEGKKLKKRYAVFNFDGSLAELKGFEVKRRGELELIKIFQSSVFEAFLKGETLEECYKAVAKVADYWLDVLYSKAANMPDSELFELIAENRSMSRKLEDYGSQKSTSISTAKRLAEFLGDQMVKDAGLACRFVISKRPEGAPVTERAIPLNIFQAEPSVKKHFLRKWLKSPQCTDFDIREILDWEYYIERLGGCIQKIITIPAALQSISNPVPRIPHPDWLRKKMLERTDIFKQKKISEIFAPTARQMTNIPVPDMEDMGGQTLRPTGVAVLNKRKRDQLGIDSQRDSQISDASQNWRDVLGPPPPIGTTKEERMTWVLYHKKKWELQAKARQERKRRRMDAGDLPVSGVVVPVRGLGGFLRRTARSMMDMPWQIVQLMEMTQPGTFKLWALIGSDLHAMKLLVPRIFYVNQKTPKEGEGAMWRKVQKILPRSHPVLNLYEYSVPENVYQEHINDITADLSSPDIEGVYETQVPLDFRALVDLGCLVTVDRNFAKMMSGRETDTFELENLEFRTLAQFPYLEPGSIKHIYLYHHICSSKVMMGLFFPMSKRATVFVVDTVRSDQMPNLQALYNAERNTNDTLYNVLDWQRVGSRRMLQHYLNVDIILQAMMEQCRYFHIPVGNMPKDITMFGCDLFFARHLRKHNHVLWASMSERPDLGGKEADDNRLCMEMEESNSIAVNNSGAYHSVCIELEVTSLAVNTIIEEMAKGQGAATMGLASYDEAALCSTTFRILKNMVQGWVRDVTSYNNVFADNQIVHFYRWLRSPTALLYDPALRRTLHNMMKKVFMQLMAEFQRLGSIIVYGNFNRLILCTKKRRLIDALSYVEYITNSICARQLFHLIDLTYDQCWEFLIWMDPANHGGVKGKLSNKPGSSRKEKDVGDEEQNSDGEEEEELNKSDDEDEPEIEMNWNLMRFLPEGGACQTNFNMIIAGYILSVYMQLQEEQRRVTPGSTPVKRRHNGSQTQRVPDSSATPSVVSFSQELVEGELSQQMFALTQKIHKKLSGNHSDTTSMSSEFPWLPGSYLPLNNPALEFIKSVCQVLSLDANVNIQVSRLKRDLLKLIGVGEFSSEAQFKDPCLSHVLPEVICRTCNHIRDLDLCRDPYLSHDGSGSWACVQCHTNYDLNELEQVKENNMRRYCTCAGDYNNTISPRDLGLQLNTFLGIAKHYQMTLLEEMVILDPKHEPWDDAKLKALSAGCPYSVMTACTIVFHWIFSRS</sequence>
<comment type="similarity">
    <text evidence="2 15">Belongs to the DNA polymerase type-B family.</text>
</comment>
<keyword evidence="8 15" id="KW-0863">Zinc-finger</keyword>
<evidence type="ECO:0000256" key="14">
    <source>
        <dbReference type="ARBA" id="ARBA00023242"/>
    </source>
</evidence>
<dbReference type="GO" id="GO:0008310">
    <property type="term" value="F:single-stranded DNA 3'-5' DNA exonuclease activity"/>
    <property type="evidence" value="ECO:0007669"/>
    <property type="project" value="TreeGrafter"/>
</dbReference>
<comment type="function">
    <text evidence="15">DNA polymerase II participates in chromosomal DNA replication.</text>
</comment>
<dbReference type="Gene3D" id="3.30.420.10">
    <property type="entry name" value="Ribonuclease H-like superfamily/Ribonuclease H"/>
    <property type="match status" value="1"/>
</dbReference>
<dbReference type="InterPro" id="IPR036397">
    <property type="entry name" value="RNaseH_sf"/>
</dbReference>
<keyword evidence="7 15" id="KW-0479">Metal-binding</keyword>
<dbReference type="GO" id="GO:0000166">
    <property type="term" value="F:nucleotide binding"/>
    <property type="evidence" value="ECO:0007669"/>
    <property type="project" value="InterPro"/>
</dbReference>
<dbReference type="SMART" id="SM00486">
    <property type="entry name" value="POLBc"/>
    <property type="match status" value="1"/>
</dbReference>
<keyword evidence="9 15" id="KW-0862">Zinc</keyword>
<dbReference type="PANTHER" id="PTHR10670">
    <property type="entry name" value="DNA POLYMERASE EPSILON CATALYTIC SUBUNIT A"/>
    <property type="match status" value="1"/>
</dbReference>
<dbReference type="Pfam" id="PF22634">
    <property type="entry name" value="POL2_thumb"/>
    <property type="match status" value="1"/>
</dbReference>
<feature type="region of interest" description="Disordered" evidence="16">
    <location>
        <begin position="1604"/>
        <end position="1643"/>
    </location>
</feature>
<dbReference type="GO" id="GO:0003887">
    <property type="term" value="F:DNA-directed DNA polymerase activity"/>
    <property type="evidence" value="ECO:0007669"/>
    <property type="project" value="UniProtKB-KW"/>
</dbReference>
<evidence type="ECO:0000256" key="5">
    <source>
        <dbReference type="ARBA" id="ARBA00022695"/>
    </source>
</evidence>
<dbReference type="InterPro" id="IPR023211">
    <property type="entry name" value="DNA_pol_palm_dom_sf"/>
</dbReference>
<dbReference type="Gene3D" id="3.90.1600.10">
    <property type="entry name" value="Palm domain of DNA polymerase"/>
    <property type="match status" value="1"/>
</dbReference>
<evidence type="ECO:0000256" key="7">
    <source>
        <dbReference type="ARBA" id="ARBA00022723"/>
    </source>
</evidence>
<dbReference type="Pfam" id="PF08490">
    <property type="entry name" value="DUF1744"/>
    <property type="match status" value="1"/>
</dbReference>
<evidence type="ECO:0000256" key="10">
    <source>
        <dbReference type="ARBA" id="ARBA00022932"/>
    </source>
</evidence>
<comment type="cofactor">
    <cofactor evidence="15">
        <name>[4Fe-4S] cluster</name>
        <dbReference type="ChEBI" id="CHEBI:49883"/>
    </cofactor>
</comment>
<evidence type="ECO:0000256" key="11">
    <source>
        <dbReference type="ARBA" id="ARBA00023004"/>
    </source>
</evidence>
<evidence type="ECO:0000256" key="16">
    <source>
        <dbReference type="SAM" id="MobiDB-lite"/>
    </source>
</evidence>
<dbReference type="CDD" id="cd05779">
    <property type="entry name" value="DNA_polB_epsilon_exo"/>
    <property type="match status" value="1"/>
</dbReference>
<dbReference type="GO" id="GO:0003677">
    <property type="term" value="F:DNA binding"/>
    <property type="evidence" value="ECO:0007669"/>
    <property type="project" value="UniProtKB-KW"/>
</dbReference>
<organism evidence="18 19">
    <name type="scientific">Pomacea canaliculata</name>
    <name type="common">Golden apple snail</name>
    <dbReference type="NCBI Taxonomy" id="400727"/>
    <lineage>
        <taxon>Eukaryota</taxon>
        <taxon>Metazoa</taxon>
        <taxon>Spiralia</taxon>
        <taxon>Lophotrochozoa</taxon>
        <taxon>Mollusca</taxon>
        <taxon>Gastropoda</taxon>
        <taxon>Caenogastropoda</taxon>
        <taxon>Architaenioglossa</taxon>
        <taxon>Ampullarioidea</taxon>
        <taxon>Ampullariidae</taxon>
        <taxon>Pomacea</taxon>
    </lineage>
</organism>
<feature type="compositionally biased region" description="Polar residues" evidence="16">
    <location>
        <begin position="1026"/>
        <end position="1036"/>
    </location>
</feature>
<dbReference type="InterPro" id="IPR043502">
    <property type="entry name" value="DNA/RNA_pol_sf"/>
</dbReference>
<keyword evidence="13 15" id="KW-0238">DNA-binding</keyword>
<dbReference type="Proteomes" id="UP000245119">
    <property type="component" value="Linkage Group LG7"/>
</dbReference>
<keyword evidence="11 15" id="KW-0408">Iron</keyword>
<feature type="domain" description="DNA polymerase epsilon catalytic subunit A C-terminal" evidence="17">
    <location>
        <begin position="1237"/>
        <end position="1603"/>
    </location>
</feature>
<dbReference type="EC" id="2.7.7.7" evidence="15"/>
<keyword evidence="5 15" id="KW-0548">Nucleotidyltransferase</keyword>
<dbReference type="GO" id="GO:0045004">
    <property type="term" value="P:DNA replication proofreading"/>
    <property type="evidence" value="ECO:0007669"/>
    <property type="project" value="TreeGrafter"/>
</dbReference>
<evidence type="ECO:0000256" key="8">
    <source>
        <dbReference type="ARBA" id="ARBA00022771"/>
    </source>
</evidence>
<comment type="subcellular location">
    <subcellularLocation>
        <location evidence="1 15">Nucleus</location>
    </subcellularLocation>
</comment>
<evidence type="ECO:0000256" key="2">
    <source>
        <dbReference type="ARBA" id="ARBA00005755"/>
    </source>
</evidence>
<evidence type="ECO:0000259" key="17">
    <source>
        <dbReference type="SMART" id="SM01159"/>
    </source>
</evidence>
<dbReference type="STRING" id="400727.A0A2T7P2L8"/>
<feature type="compositionally biased region" description="Polar residues" evidence="16">
    <location>
        <begin position="1701"/>
        <end position="1714"/>
    </location>
</feature>
<evidence type="ECO:0000256" key="6">
    <source>
        <dbReference type="ARBA" id="ARBA00022705"/>
    </source>
</evidence>
<dbReference type="Pfam" id="PF23250">
    <property type="entry name" value="zf_DPOE_2"/>
    <property type="match status" value="1"/>
</dbReference>
<dbReference type="GO" id="GO:0008622">
    <property type="term" value="C:epsilon DNA polymerase complex"/>
    <property type="evidence" value="ECO:0007669"/>
    <property type="project" value="InterPro"/>
</dbReference>
<keyword evidence="4 15" id="KW-0808">Transferase</keyword>
<feature type="region of interest" description="Disordered" evidence="16">
    <location>
        <begin position="1687"/>
        <end position="1714"/>
    </location>
</feature>
<dbReference type="GO" id="GO:0051539">
    <property type="term" value="F:4 iron, 4 sulfur cluster binding"/>
    <property type="evidence" value="ECO:0007669"/>
    <property type="project" value="UniProtKB-KW"/>
</dbReference>
<keyword evidence="12 15" id="KW-0411">Iron-sulfur</keyword>
<dbReference type="InterPro" id="IPR006133">
    <property type="entry name" value="DNA-dir_DNA_pol_B_exonuc"/>
</dbReference>
<dbReference type="GO" id="GO:0006297">
    <property type="term" value="P:nucleotide-excision repair, DNA gap filling"/>
    <property type="evidence" value="ECO:0007669"/>
    <property type="project" value="TreeGrafter"/>
</dbReference>
<evidence type="ECO:0000313" key="18">
    <source>
        <dbReference type="EMBL" id="PVD27633.1"/>
    </source>
</evidence>
<evidence type="ECO:0000256" key="1">
    <source>
        <dbReference type="ARBA" id="ARBA00004123"/>
    </source>
</evidence>
<keyword evidence="3 15" id="KW-0004">4Fe-4S</keyword>
<evidence type="ECO:0000256" key="9">
    <source>
        <dbReference type="ARBA" id="ARBA00022833"/>
    </source>
</evidence>
<dbReference type="EMBL" id="PZQS01000007">
    <property type="protein sequence ID" value="PVD27633.1"/>
    <property type="molecule type" value="Genomic_DNA"/>
</dbReference>
<dbReference type="OrthoDB" id="10060449at2759"/>
<dbReference type="PANTHER" id="PTHR10670:SF0">
    <property type="entry name" value="DNA POLYMERASE EPSILON CATALYTIC SUBUNIT A"/>
    <property type="match status" value="1"/>
</dbReference>
<dbReference type="InterPro" id="IPR012337">
    <property type="entry name" value="RNaseH-like_sf"/>
</dbReference>
<evidence type="ECO:0000256" key="12">
    <source>
        <dbReference type="ARBA" id="ARBA00023014"/>
    </source>
</evidence>
<dbReference type="InterPro" id="IPR055191">
    <property type="entry name" value="POL2_thumb"/>
</dbReference>
<dbReference type="GO" id="GO:0000278">
    <property type="term" value="P:mitotic cell cycle"/>
    <property type="evidence" value="ECO:0007669"/>
    <property type="project" value="TreeGrafter"/>
</dbReference>
<name>A0A2T7P2L8_POMCA</name>
<dbReference type="FunFam" id="3.90.1600.10:FF:000006">
    <property type="entry name" value="DNA polymerase epsilon catalytic subunit"/>
    <property type="match status" value="1"/>
</dbReference>
<dbReference type="InterPro" id="IPR013697">
    <property type="entry name" value="DNA_pol_e_suA_C"/>
</dbReference>
<feature type="region of interest" description="Disordered" evidence="16">
    <location>
        <begin position="1019"/>
        <end position="1047"/>
    </location>
</feature>
<protein>
    <recommendedName>
        <fullName evidence="15">DNA polymerase epsilon catalytic subunit</fullName>
        <ecNumber evidence="15">2.7.7.7</ecNumber>
    </recommendedName>
</protein>
<dbReference type="FunFam" id="1.10.132.60:FF:000002">
    <property type="entry name" value="DNA polymerase epsilon catalytic subunit"/>
    <property type="match status" value="1"/>
</dbReference>
<keyword evidence="14 15" id="KW-0539">Nucleus</keyword>
<reference evidence="18 19" key="1">
    <citation type="submission" date="2018-04" db="EMBL/GenBank/DDBJ databases">
        <title>The genome of golden apple snail Pomacea canaliculata provides insight into stress tolerance and invasive adaptation.</title>
        <authorList>
            <person name="Liu C."/>
            <person name="Liu B."/>
            <person name="Ren Y."/>
            <person name="Zhang Y."/>
            <person name="Wang H."/>
            <person name="Li S."/>
            <person name="Jiang F."/>
            <person name="Yin L."/>
            <person name="Zhang G."/>
            <person name="Qian W."/>
            <person name="Fan W."/>
        </authorList>
    </citation>
    <scope>NUCLEOTIDE SEQUENCE [LARGE SCALE GENOMIC DNA]</scope>
    <source>
        <strain evidence="18">SZHN2017</strain>
        <tissue evidence="18">Muscle</tissue>
    </source>
</reference>
<dbReference type="FunFam" id="3.30.420.10:FF:000010">
    <property type="entry name" value="DNA polymerase epsilon catalytic subunit"/>
    <property type="match status" value="1"/>
</dbReference>
<dbReference type="Gene3D" id="1.10.132.60">
    <property type="entry name" value="DNA polymerase family B, C-terminal domain"/>
    <property type="match status" value="1"/>
</dbReference>
<evidence type="ECO:0000256" key="13">
    <source>
        <dbReference type="ARBA" id="ARBA00023125"/>
    </source>
</evidence>
<evidence type="ECO:0000256" key="15">
    <source>
        <dbReference type="RuleBase" id="RU365029"/>
    </source>
</evidence>
<keyword evidence="19" id="KW-1185">Reference proteome</keyword>